<dbReference type="VEuPathDB" id="VectorBase:GMOY005100"/>
<dbReference type="AlphaFoldDB" id="A0A1B0FMI5"/>
<sequence>MLFSPLHLLGHHTCMEYLRSTMCMLSRQVLSEA</sequence>
<evidence type="ECO:0000313" key="2">
    <source>
        <dbReference type="Proteomes" id="UP000092444"/>
    </source>
</evidence>
<accession>A0A1B0FMI5</accession>
<dbReference type="Proteomes" id="UP000092444">
    <property type="component" value="Unassembled WGS sequence"/>
</dbReference>
<organism evidence="1 2">
    <name type="scientific">Glossina morsitans morsitans</name>
    <name type="common">Savannah tsetse fly</name>
    <dbReference type="NCBI Taxonomy" id="37546"/>
    <lineage>
        <taxon>Eukaryota</taxon>
        <taxon>Metazoa</taxon>
        <taxon>Ecdysozoa</taxon>
        <taxon>Arthropoda</taxon>
        <taxon>Hexapoda</taxon>
        <taxon>Insecta</taxon>
        <taxon>Pterygota</taxon>
        <taxon>Neoptera</taxon>
        <taxon>Endopterygota</taxon>
        <taxon>Diptera</taxon>
        <taxon>Brachycera</taxon>
        <taxon>Muscomorpha</taxon>
        <taxon>Hippoboscoidea</taxon>
        <taxon>Glossinidae</taxon>
        <taxon>Glossina</taxon>
    </lineage>
</organism>
<evidence type="ECO:0000313" key="1">
    <source>
        <dbReference type="EnsemblMetazoa" id="GMOY005100-PA"/>
    </source>
</evidence>
<keyword evidence="2" id="KW-1185">Reference proteome</keyword>
<protein>
    <submittedName>
        <fullName evidence="1">Uncharacterized protein</fullName>
    </submittedName>
</protein>
<name>A0A1B0FMI5_GLOMM</name>
<dbReference type="EnsemblMetazoa" id="GMOY005100-RA">
    <property type="protein sequence ID" value="GMOY005100-PA"/>
    <property type="gene ID" value="GMOY005100"/>
</dbReference>
<reference evidence="1" key="1">
    <citation type="submission" date="2020-05" db="UniProtKB">
        <authorList>
            <consortium name="EnsemblMetazoa"/>
        </authorList>
    </citation>
    <scope>IDENTIFICATION</scope>
    <source>
        <strain evidence="1">Yale</strain>
    </source>
</reference>
<dbReference type="EMBL" id="CCAG010001067">
    <property type="status" value="NOT_ANNOTATED_CDS"/>
    <property type="molecule type" value="Genomic_DNA"/>
</dbReference>
<proteinExistence type="predicted"/>